<dbReference type="Proteomes" id="UP000075238">
    <property type="component" value="Chromosome 2"/>
</dbReference>
<dbReference type="FunFam" id="3.20.20.140:FF:000019">
    <property type="entry name" value="Cytosine deaminase"/>
    <property type="match status" value="1"/>
</dbReference>
<dbReference type="SUPFAM" id="SSF51338">
    <property type="entry name" value="Composite domain of metallo-dependent hydrolases"/>
    <property type="match status" value="1"/>
</dbReference>
<reference evidence="4 5" key="1">
    <citation type="submission" date="2016-03" db="EMBL/GenBank/DDBJ databases">
        <title>Complete genome sequence of a novel chlorpyrifos degrading bacterium, Cupriavidus nantongensis sp. X1.</title>
        <authorList>
            <person name="Fang L."/>
        </authorList>
    </citation>
    <scope>NUCLEOTIDE SEQUENCE [LARGE SCALE GENOMIC DNA]</scope>
    <source>
        <strain evidence="4 5">X1</strain>
    </source>
</reference>
<dbReference type="InterPro" id="IPR011059">
    <property type="entry name" value="Metal-dep_hydrolase_composite"/>
</dbReference>
<dbReference type="SUPFAM" id="SSF51556">
    <property type="entry name" value="Metallo-dependent hydrolases"/>
    <property type="match status" value="1"/>
</dbReference>
<dbReference type="InterPro" id="IPR013108">
    <property type="entry name" value="Amidohydro_3"/>
</dbReference>
<dbReference type="CDD" id="cd01293">
    <property type="entry name" value="Bact_CD"/>
    <property type="match status" value="1"/>
</dbReference>
<dbReference type="GO" id="GO:0006209">
    <property type="term" value="P:cytosine catabolic process"/>
    <property type="evidence" value="ECO:0007669"/>
    <property type="project" value="TreeGrafter"/>
</dbReference>
<evidence type="ECO:0000259" key="3">
    <source>
        <dbReference type="Pfam" id="PF07969"/>
    </source>
</evidence>
<dbReference type="GO" id="GO:0046872">
    <property type="term" value="F:metal ion binding"/>
    <property type="evidence" value="ECO:0007669"/>
    <property type="project" value="UniProtKB-KW"/>
</dbReference>
<dbReference type="EMBL" id="CP014845">
    <property type="protein sequence ID" value="AMR81145.1"/>
    <property type="molecule type" value="Genomic_DNA"/>
</dbReference>
<evidence type="ECO:0000256" key="1">
    <source>
        <dbReference type="ARBA" id="ARBA00022723"/>
    </source>
</evidence>
<dbReference type="STRING" id="1796606.A2G96_25395"/>
<dbReference type="Pfam" id="PF07969">
    <property type="entry name" value="Amidohydro_3"/>
    <property type="match status" value="1"/>
</dbReference>
<accession>A0A142JST3</accession>
<evidence type="ECO:0000256" key="2">
    <source>
        <dbReference type="ARBA" id="ARBA00022801"/>
    </source>
</evidence>
<dbReference type="GO" id="GO:0004131">
    <property type="term" value="F:cytosine deaminase activity"/>
    <property type="evidence" value="ECO:0007669"/>
    <property type="project" value="TreeGrafter"/>
</dbReference>
<dbReference type="RefSeq" id="WP_062802960.1">
    <property type="nucleotide sequence ID" value="NZ_CP014845.1"/>
</dbReference>
<organism evidence="4 5">
    <name type="scientific">Cupriavidus nantongensis</name>
    <dbReference type="NCBI Taxonomy" id="1796606"/>
    <lineage>
        <taxon>Bacteria</taxon>
        <taxon>Pseudomonadati</taxon>
        <taxon>Pseudomonadota</taxon>
        <taxon>Betaproteobacteria</taxon>
        <taxon>Burkholderiales</taxon>
        <taxon>Burkholderiaceae</taxon>
        <taxon>Cupriavidus</taxon>
    </lineage>
</organism>
<dbReference type="PANTHER" id="PTHR32027:SF0">
    <property type="entry name" value="CYTOSINE DEAMINASE"/>
    <property type="match status" value="1"/>
</dbReference>
<keyword evidence="2" id="KW-0378">Hydrolase</keyword>
<gene>
    <name evidence="4" type="ORF">A2G96_25395</name>
</gene>
<dbReference type="NCBIfam" id="NF005748">
    <property type="entry name" value="PRK07572.1"/>
    <property type="match status" value="1"/>
</dbReference>
<dbReference type="InterPro" id="IPR052349">
    <property type="entry name" value="Metallo-hydrolase_Enzymes"/>
</dbReference>
<dbReference type="AlphaFoldDB" id="A0A142JST3"/>
<proteinExistence type="predicted"/>
<dbReference type="InterPro" id="IPR032466">
    <property type="entry name" value="Metal_Hydrolase"/>
</dbReference>
<sequence>MLDLILRHCNLPDGRTGIDIGIADGRIAAVEPALAARAGEEIDAAGQLVTPPFVDAHFHMDSTLSYGLPRVNQSGTLLEGIALWGELKPLLTQEAIVERALAYCDWAVARGLLAIRSHVDVCDPRLLAIEALLHVRERVRPYLDLQLVAFPQDGVLRAPGALTNLKRALELGVDVVGGIPHFERTMAQGAESVRLLCELAAERGLRVDMHCDESDDPLSRHIETLASETVRLGLQGRVAGSHLTSMHSMDNYYVSKLIPLMREAGVAAIANPLINITLQGRHDTYPRRRGMTRVPELMAAGVPVAFGHDCVMDPWYGLGSGDMLEVAHMGLHVAQMTGQEAMRACFDAVTATPARILGLDGYGLAPGCRADLVLLQARDPVEAIRLRATRLRVLRAGKTIATMPAATAALALPGRPAQVDFRRGGGAA</sequence>
<dbReference type="KEGG" id="cnan:A2G96_25395"/>
<evidence type="ECO:0000313" key="5">
    <source>
        <dbReference type="Proteomes" id="UP000075238"/>
    </source>
</evidence>
<feature type="domain" description="Amidohydrolase 3" evidence="3">
    <location>
        <begin position="40"/>
        <end position="400"/>
    </location>
</feature>
<evidence type="ECO:0000313" key="4">
    <source>
        <dbReference type="EMBL" id="AMR81145.1"/>
    </source>
</evidence>
<name>A0A142JST3_9BURK</name>
<dbReference type="PANTHER" id="PTHR32027">
    <property type="entry name" value="CYTOSINE DEAMINASE"/>
    <property type="match status" value="1"/>
</dbReference>
<dbReference type="GO" id="GO:0035888">
    <property type="term" value="F:isoguanine deaminase activity"/>
    <property type="evidence" value="ECO:0007669"/>
    <property type="project" value="TreeGrafter"/>
</dbReference>
<dbReference type="Gene3D" id="3.20.20.140">
    <property type="entry name" value="Metal-dependent hydrolases"/>
    <property type="match status" value="1"/>
</dbReference>
<protein>
    <submittedName>
        <fullName evidence="4">Cytosine deaminase</fullName>
    </submittedName>
</protein>
<dbReference type="Gene3D" id="2.30.40.10">
    <property type="entry name" value="Urease, subunit C, domain 1"/>
    <property type="match status" value="1"/>
</dbReference>
<keyword evidence="5" id="KW-1185">Reference proteome</keyword>
<dbReference type="OrthoDB" id="9815027at2"/>
<keyword evidence="1" id="KW-0479">Metal-binding</keyword>